<organism evidence="2 3">
    <name type="scientific">Epilithonimonas vandammei</name>
    <dbReference type="NCBI Taxonomy" id="2487072"/>
    <lineage>
        <taxon>Bacteria</taxon>
        <taxon>Pseudomonadati</taxon>
        <taxon>Bacteroidota</taxon>
        <taxon>Flavobacteriia</taxon>
        <taxon>Flavobacteriales</taxon>
        <taxon>Weeksellaceae</taxon>
        <taxon>Chryseobacterium group</taxon>
        <taxon>Epilithonimonas</taxon>
    </lineage>
</organism>
<sequence length="145" mass="15826">MKKLLFIAASGLLMFISCKKDNDDEEMASIVGTWKLNKTELKFGNGTTTSVTPNSCEAQTSFTFSNDGKATSKVYSKVGTSCVSDTYTGTYSYDSNKKLLTVTESGSTEVFEVSSLTASEFVILSDADDYDGDGKTDKSYLHFMR</sequence>
<dbReference type="Pfam" id="PF13648">
    <property type="entry name" value="Lipocalin_4"/>
    <property type="match status" value="1"/>
</dbReference>
<evidence type="ECO:0000313" key="3">
    <source>
        <dbReference type="Proteomes" id="UP000272316"/>
    </source>
</evidence>
<dbReference type="Proteomes" id="UP000272316">
    <property type="component" value="Chromosome"/>
</dbReference>
<dbReference type="InterPro" id="IPR024311">
    <property type="entry name" value="Lipocalin-like"/>
</dbReference>
<accession>A0A3G8Z9Y8</accession>
<dbReference type="AlphaFoldDB" id="A0A3G8Z9Y8"/>
<dbReference type="PROSITE" id="PS51257">
    <property type="entry name" value="PROKAR_LIPOPROTEIN"/>
    <property type="match status" value="1"/>
</dbReference>
<proteinExistence type="predicted"/>
<evidence type="ECO:0000259" key="1">
    <source>
        <dbReference type="Pfam" id="PF13648"/>
    </source>
</evidence>
<dbReference type="RefSeq" id="WP_124985327.1">
    <property type="nucleotide sequence ID" value="NZ_CP034160.1"/>
</dbReference>
<dbReference type="EMBL" id="CP034160">
    <property type="protein sequence ID" value="AZI53820.1"/>
    <property type="molecule type" value="Genomic_DNA"/>
</dbReference>
<gene>
    <name evidence="2" type="ORF">EIB75_00485</name>
</gene>
<feature type="domain" description="Lipocalin-like" evidence="1">
    <location>
        <begin position="30"/>
        <end position="123"/>
    </location>
</feature>
<reference evidence="3" key="1">
    <citation type="submission" date="2018-11" db="EMBL/GenBank/DDBJ databases">
        <title>Proposal to divide the Flavobacteriaceae and reorganize its genera based on Amino Acid Identity values calculated from whole genome sequences.</title>
        <authorList>
            <person name="Nicholson A.C."/>
            <person name="Gulvik C.A."/>
            <person name="Whitney A.M."/>
            <person name="Sheth M."/>
            <person name="Batra D."/>
            <person name="Pryor J."/>
            <person name="Bernardet J.-F."/>
            <person name="Hugo C."/>
            <person name="Kampfer P."/>
            <person name="Newman J.D."/>
            <person name="McQuiston J.R."/>
        </authorList>
    </citation>
    <scope>NUCLEOTIDE SEQUENCE [LARGE SCALE GENOMIC DNA]</scope>
    <source>
        <strain evidence="3">H6466</strain>
    </source>
</reference>
<protein>
    <recommendedName>
        <fullName evidence="1">Lipocalin-like domain-containing protein</fullName>
    </recommendedName>
</protein>
<evidence type="ECO:0000313" key="2">
    <source>
        <dbReference type="EMBL" id="AZI53820.1"/>
    </source>
</evidence>
<name>A0A3G8Z9Y8_9FLAO</name>
<dbReference type="KEGG" id="eva:EIB75_00485"/>